<dbReference type="EMBL" id="JBHSXN010000004">
    <property type="protein sequence ID" value="MFC6954818.1"/>
    <property type="molecule type" value="Genomic_DNA"/>
</dbReference>
<dbReference type="Proteomes" id="UP001596395">
    <property type="component" value="Unassembled WGS sequence"/>
</dbReference>
<feature type="compositionally biased region" description="Basic and acidic residues" evidence="1">
    <location>
        <begin position="210"/>
        <end position="223"/>
    </location>
</feature>
<comment type="caution">
    <text evidence="2">The sequence shown here is derived from an EMBL/GenBank/DDBJ whole genome shotgun (WGS) entry which is preliminary data.</text>
</comment>
<accession>A0ABD5VJA9</accession>
<feature type="region of interest" description="Disordered" evidence="1">
    <location>
        <begin position="200"/>
        <end position="233"/>
    </location>
</feature>
<dbReference type="AlphaFoldDB" id="A0ABD5VJA9"/>
<gene>
    <name evidence="2" type="ORF">ACFQGB_18275</name>
</gene>
<evidence type="ECO:0000313" key="3">
    <source>
        <dbReference type="Proteomes" id="UP001596395"/>
    </source>
</evidence>
<organism evidence="2 3">
    <name type="scientific">Halorubellus litoreus</name>
    <dbReference type="NCBI Taxonomy" id="755308"/>
    <lineage>
        <taxon>Archaea</taxon>
        <taxon>Methanobacteriati</taxon>
        <taxon>Methanobacteriota</taxon>
        <taxon>Stenosarchaea group</taxon>
        <taxon>Halobacteria</taxon>
        <taxon>Halobacteriales</taxon>
        <taxon>Halorubellaceae</taxon>
        <taxon>Halorubellus</taxon>
    </lineage>
</organism>
<proteinExistence type="predicted"/>
<dbReference type="RefSeq" id="WP_336351761.1">
    <property type="nucleotide sequence ID" value="NZ_JAZAQL010000004.1"/>
</dbReference>
<keyword evidence="3" id="KW-1185">Reference proteome</keyword>
<protein>
    <submittedName>
        <fullName evidence="2">Uncharacterized protein</fullName>
    </submittedName>
</protein>
<reference evidence="2 3" key="1">
    <citation type="journal article" date="2019" name="Int. J. Syst. Evol. Microbiol.">
        <title>The Global Catalogue of Microorganisms (GCM) 10K type strain sequencing project: providing services to taxonomists for standard genome sequencing and annotation.</title>
        <authorList>
            <consortium name="The Broad Institute Genomics Platform"/>
            <consortium name="The Broad Institute Genome Sequencing Center for Infectious Disease"/>
            <person name="Wu L."/>
            <person name="Ma J."/>
        </authorList>
    </citation>
    <scope>NUCLEOTIDE SEQUENCE [LARGE SCALE GENOMIC DNA]</scope>
    <source>
        <strain evidence="2 3">GX26</strain>
    </source>
</reference>
<name>A0ABD5VJA9_9EURY</name>
<evidence type="ECO:0000313" key="2">
    <source>
        <dbReference type="EMBL" id="MFC6954818.1"/>
    </source>
</evidence>
<evidence type="ECO:0000256" key="1">
    <source>
        <dbReference type="SAM" id="MobiDB-lite"/>
    </source>
</evidence>
<sequence>MSFEYPFHDRHGFPLPQASTETDARVQVSPGLNALSVPPRVQDVLGNTVGVLQFPVVFAGYRSRTAAGAAFRVHKRDLCRTARAVVDGDEPLDSGARRLVGHDRALTDLQAGFSTVTRAGLHAFLSWLVEDEAYVDWYVDSYAENDSFAEPDALRDAIETLGRGAGRGGAVATLAGEYRDVLDRHGLGAFETAIDVALDPPLSTTGLEHPPADGRRASHDREGPGAPRVLSTHDLEARAHRVLDAVADLDTETGADRALAAFHTGLREAIGDPADGGLAPATAAGSWATQTAVADLPLLAEPHRARPDDRTARDHQDSVGYPTGQAWLFAQAYEAAGFGAVLYQRRGGDPNWLVSPYVASDAVHGGESYAAVWERAFVTDRLTARLLDRAADIGRGNERLTCPLCALSTDRCGGDDCAFADQLAAFRDRAPALVDAVQTVGR</sequence>